<dbReference type="PANTHER" id="PTHR10357:SF209">
    <property type="entry name" value="PERIPLASMIC ALPHA-AMYLASE"/>
    <property type="match status" value="1"/>
</dbReference>
<dbReference type="PANTHER" id="PTHR10357">
    <property type="entry name" value="ALPHA-AMYLASE FAMILY MEMBER"/>
    <property type="match status" value="1"/>
</dbReference>
<dbReference type="AlphaFoldDB" id="A0A9D9HMY1"/>
<feature type="domain" description="Glycosyl hydrolase family 13 catalytic" evidence="1">
    <location>
        <begin position="490"/>
        <end position="995"/>
    </location>
</feature>
<reference evidence="2" key="2">
    <citation type="journal article" date="2021" name="PeerJ">
        <title>Extensive microbial diversity within the chicken gut microbiome revealed by metagenomics and culture.</title>
        <authorList>
            <person name="Gilroy R."/>
            <person name="Ravi A."/>
            <person name="Getino M."/>
            <person name="Pursley I."/>
            <person name="Horton D.L."/>
            <person name="Alikhan N.F."/>
            <person name="Baker D."/>
            <person name="Gharbi K."/>
            <person name="Hall N."/>
            <person name="Watson M."/>
            <person name="Adriaenssens E.M."/>
            <person name="Foster-Nyarko E."/>
            <person name="Jarju S."/>
            <person name="Secka A."/>
            <person name="Antonio M."/>
            <person name="Oren A."/>
            <person name="Chaudhuri R.R."/>
            <person name="La Ragione R."/>
            <person name="Hildebrand F."/>
            <person name="Pallen M.J."/>
        </authorList>
    </citation>
    <scope>NUCLEOTIDE SEQUENCE</scope>
    <source>
        <strain evidence="2">10532</strain>
    </source>
</reference>
<dbReference type="Proteomes" id="UP000823638">
    <property type="component" value="Unassembled WGS sequence"/>
</dbReference>
<comment type="caution">
    <text evidence="2">The sequence shown here is derived from an EMBL/GenBank/DDBJ whole genome shotgun (WGS) entry which is preliminary data.</text>
</comment>
<name>A0A9D9HMY1_9SPIR</name>
<dbReference type="GO" id="GO:0005975">
    <property type="term" value="P:carbohydrate metabolic process"/>
    <property type="evidence" value="ECO:0007669"/>
    <property type="project" value="InterPro"/>
</dbReference>
<protein>
    <recommendedName>
        <fullName evidence="1">Glycosyl hydrolase family 13 catalytic domain-containing protein</fullName>
    </recommendedName>
</protein>
<dbReference type="Pfam" id="PF00128">
    <property type="entry name" value="Alpha-amylase"/>
    <property type="match status" value="2"/>
</dbReference>
<dbReference type="SMART" id="SM00642">
    <property type="entry name" value="Aamy"/>
    <property type="match status" value="1"/>
</dbReference>
<proteinExistence type="predicted"/>
<dbReference type="EMBL" id="JADIMM010000008">
    <property type="protein sequence ID" value="MBO8456669.1"/>
    <property type="molecule type" value="Genomic_DNA"/>
</dbReference>
<evidence type="ECO:0000313" key="2">
    <source>
        <dbReference type="EMBL" id="MBO8456669.1"/>
    </source>
</evidence>
<dbReference type="Gene3D" id="3.20.20.80">
    <property type="entry name" value="Glycosidases"/>
    <property type="match status" value="2"/>
</dbReference>
<dbReference type="InterPro" id="IPR017853">
    <property type="entry name" value="GH"/>
</dbReference>
<dbReference type="SUPFAM" id="SSF51445">
    <property type="entry name" value="(Trans)glycosidases"/>
    <property type="match status" value="1"/>
</dbReference>
<accession>A0A9D9HMY1</accession>
<dbReference type="InterPro" id="IPR006047">
    <property type="entry name" value="GH13_cat_dom"/>
</dbReference>
<evidence type="ECO:0000313" key="3">
    <source>
        <dbReference type="Proteomes" id="UP000823638"/>
    </source>
</evidence>
<reference evidence="2" key="1">
    <citation type="submission" date="2020-10" db="EMBL/GenBank/DDBJ databases">
        <authorList>
            <person name="Gilroy R."/>
        </authorList>
    </citation>
    <scope>NUCLEOTIDE SEQUENCE</scope>
    <source>
        <strain evidence="2">10532</strain>
    </source>
</reference>
<organism evidence="2 3">
    <name type="scientific">Candidatus Gallitreponema excrementavium</name>
    <dbReference type="NCBI Taxonomy" id="2840840"/>
    <lineage>
        <taxon>Bacteria</taxon>
        <taxon>Pseudomonadati</taxon>
        <taxon>Spirochaetota</taxon>
        <taxon>Spirochaetia</taxon>
        <taxon>Spirochaetales</taxon>
        <taxon>Candidatus Gallitreponema</taxon>
    </lineage>
</organism>
<sequence length="1089" mass="119711">MKKIKQFIMFLFVVILFFPSCKNPLEPDVSSSWDGRYGTLIINGDSARSVDVNSITRCLVWVSCDDFSDVVYTEAEVSGGVASGIILEKVPVGKNRIITVQAYNESTKLSGITMRAVADINTGNNSVTVNWDSTPKGNLFQALLSKGVEVSALNQDQVDSLVSAIPETDSYLVDVNSIAEDFSASGLKAPDSYKLDPGTFTANIKGFEGSLTVEIGDPSSVPGTVSGESVSIENVAPGVWPVIVKDSTGKVVLETTVVIKSGEENSFGDLTNYKYRVYLSNCIWGTKKIYYYDDSGNENRKWEEMPEMVTTGPVPYYDLNEDWVEPGKTMVIFYGGSDTNRYPANMEDGVVLPAGVKEATFNLNTKEWETSSSGGSGAVEVPEFSFSPSNDKLVEGRNITVTFNPGSLAESGNLAVSVSGITYTEADFNNGILTIPYDSLGLSVGDTVSLSATMTNSLYPLGESEFKTYTVSERPAVPDTFTWDNVLCYFVLTDRFYDGDPDNNNCYGRVNKGVPSVATFNGGDIKGLTEKLDYLQALGVNSIWITAPYEQMHGWTGGKDNQFPHYAFHGYYTQDWTFMDQNMGTIEEFRTFVNEAHSRGIRVVMDVVMNHTGYDNWQDMIDYNFGGFYDDHEKYNHACFPTNGQYLKGDGSSWGINWNIFENGWQNWWCSWVRGFEDKADWPTYENGGYGKPAANLDSDPIKGSLSKLPDVITEETKAVSIPVFLKTKWRRELNNTTDTSYGNNTGYKYKDYQLPSVSNVDWNGKSGDWRTDNKGAPADYIIVWLSGWVREFGIDGFRCDTAKHVEKSRWGELKDACEAALKAWRNDSSKSDGGSGAKDWDESFWMTGEHFGWTPNMSDDYFVTGKFDSMINFRFNPSQWGGSGSSGTTPSTSDWASYASMFSTSTDGDNNGNRNNALSYISSHDTGLHRPGDQLKVGTMLCLLPGGVQIYYGDESSRPAVDSFGDTDMATRGFYNWGENTESVEHWGRVGTFRKFNPAVGAGSQVESGGTYLRSYTGSTGENEVAICISGSSASVGDLYGDGTTVYNWYDGRSAVVSGGSVSFGGSAGTSNPWLISDRNPADYGVEY</sequence>
<evidence type="ECO:0000259" key="1">
    <source>
        <dbReference type="SMART" id="SM00642"/>
    </source>
</evidence>
<gene>
    <name evidence="2" type="ORF">IAA81_00385</name>
</gene>